<evidence type="ECO:0000313" key="3">
    <source>
        <dbReference type="Proteomes" id="UP001378592"/>
    </source>
</evidence>
<reference evidence="2 3" key="1">
    <citation type="submission" date="2024-03" db="EMBL/GenBank/DDBJ databases">
        <title>The genome assembly and annotation of the cricket Gryllus longicercus Weissman &amp; Gray.</title>
        <authorList>
            <person name="Szrajer S."/>
            <person name="Gray D."/>
            <person name="Ylla G."/>
        </authorList>
    </citation>
    <scope>NUCLEOTIDE SEQUENCE [LARGE SCALE GENOMIC DNA]</scope>
    <source>
        <strain evidence="2">DAG 2021-001</strain>
        <tissue evidence="2">Whole body minus gut</tissue>
    </source>
</reference>
<evidence type="ECO:0000256" key="1">
    <source>
        <dbReference type="SAM" id="Coils"/>
    </source>
</evidence>
<dbReference type="Proteomes" id="UP001378592">
    <property type="component" value="Unassembled WGS sequence"/>
</dbReference>
<keyword evidence="3" id="KW-1185">Reference proteome</keyword>
<feature type="coiled-coil region" evidence="1">
    <location>
        <begin position="142"/>
        <end position="169"/>
    </location>
</feature>
<accession>A0AAN9VB38</accession>
<keyword evidence="1" id="KW-0175">Coiled coil</keyword>
<dbReference type="GO" id="GO:0003676">
    <property type="term" value="F:nucleic acid binding"/>
    <property type="evidence" value="ECO:0007669"/>
    <property type="project" value="InterPro"/>
</dbReference>
<dbReference type="AlphaFoldDB" id="A0AAN9VB38"/>
<dbReference type="EMBL" id="JAZDUA010000408">
    <property type="protein sequence ID" value="KAK7792995.1"/>
    <property type="molecule type" value="Genomic_DNA"/>
</dbReference>
<sequence length="383" mass="44894">MDNRNLRREFKHTLAEIDDKIDDPRSRISRSVAQWLRTRLDTLMDIFTAMEMERNEYANTEKTISTIEEIIKSENNKIETLLEKTEQKLNLSAPLAEPQETTYTQAVKKGTHVIMKYPHRTKIILPTRDVKASMTVQSINNVKDAVETKRAFEEEMSKFEDKINIKQMRLLRNKGLAIEAATPQEAIKIKEIFQNSHTCKINIPNPKLPKVVIFNVPKDKLEEDVIQDIYDRNFSKVIDAEDYKESIKVLYRIGSKSEHYVLETKPQLWHEFMNRRKIYLFYKSTGVEEYCTPTRCRKCLRYGHTYSICREELQFCGYCAQTGHDVNHCPNKEQMPKCINCIRKRLKDNEIAHDANDKNCFAFHQAKLIEKSLTDYGEISNTV</sequence>
<name>A0AAN9VB38_9ORTH</name>
<protein>
    <submittedName>
        <fullName evidence="2">Uncharacterized protein</fullName>
    </submittedName>
</protein>
<feature type="coiled-coil region" evidence="1">
    <location>
        <begin position="50"/>
        <end position="88"/>
    </location>
</feature>
<dbReference type="InterPro" id="IPR036875">
    <property type="entry name" value="Znf_CCHC_sf"/>
</dbReference>
<organism evidence="2 3">
    <name type="scientific">Gryllus longicercus</name>
    <dbReference type="NCBI Taxonomy" id="2509291"/>
    <lineage>
        <taxon>Eukaryota</taxon>
        <taxon>Metazoa</taxon>
        <taxon>Ecdysozoa</taxon>
        <taxon>Arthropoda</taxon>
        <taxon>Hexapoda</taxon>
        <taxon>Insecta</taxon>
        <taxon>Pterygota</taxon>
        <taxon>Neoptera</taxon>
        <taxon>Polyneoptera</taxon>
        <taxon>Orthoptera</taxon>
        <taxon>Ensifera</taxon>
        <taxon>Gryllidea</taxon>
        <taxon>Grylloidea</taxon>
        <taxon>Gryllidae</taxon>
        <taxon>Gryllinae</taxon>
        <taxon>Gryllus</taxon>
    </lineage>
</organism>
<dbReference type="SUPFAM" id="SSF57756">
    <property type="entry name" value="Retrovirus zinc finger-like domains"/>
    <property type="match status" value="1"/>
</dbReference>
<comment type="caution">
    <text evidence="2">The sequence shown here is derived from an EMBL/GenBank/DDBJ whole genome shotgun (WGS) entry which is preliminary data.</text>
</comment>
<evidence type="ECO:0000313" key="2">
    <source>
        <dbReference type="EMBL" id="KAK7792995.1"/>
    </source>
</evidence>
<dbReference type="GO" id="GO:0008270">
    <property type="term" value="F:zinc ion binding"/>
    <property type="evidence" value="ECO:0007669"/>
    <property type="project" value="InterPro"/>
</dbReference>
<gene>
    <name evidence="2" type="ORF">R5R35_013177</name>
</gene>
<proteinExistence type="predicted"/>